<feature type="domain" description="HTH cro/C1-type" evidence="1">
    <location>
        <begin position="7"/>
        <end position="61"/>
    </location>
</feature>
<dbReference type="SMART" id="SM00530">
    <property type="entry name" value="HTH_XRE"/>
    <property type="match status" value="1"/>
</dbReference>
<dbReference type="EMBL" id="DVKT01000070">
    <property type="protein sequence ID" value="HIT40263.1"/>
    <property type="molecule type" value="Genomic_DNA"/>
</dbReference>
<sequence length="96" mass="11233">MLFAQRIRIARVENGLLQKQLAIALDIDIPMYSRIERGDRQAKKEQVILLSDILHIDRDELLCLWIADKINAVIEEDPKIANKALKMIIDNRKIWK</sequence>
<accession>A0A9D1GFV3</accession>
<organism evidence="2 3">
    <name type="scientific">Candidatus Caccoplasma intestinavium</name>
    <dbReference type="NCBI Taxonomy" id="2840716"/>
    <lineage>
        <taxon>Bacteria</taxon>
        <taxon>Pseudomonadati</taxon>
        <taxon>Bacteroidota</taxon>
        <taxon>Bacteroidia</taxon>
        <taxon>Bacteroidales</taxon>
        <taxon>Bacteroidaceae</taxon>
        <taxon>Bacteroidaceae incertae sedis</taxon>
        <taxon>Candidatus Caccoplasma</taxon>
    </lineage>
</organism>
<reference evidence="2" key="1">
    <citation type="submission" date="2020-10" db="EMBL/GenBank/DDBJ databases">
        <authorList>
            <person name="Gilroy R."/>
        </authorList>
    </citation>
    <scope>NUCLEOTIDE SEQUENCE</scope>
    <source>
        <strain evidence="2">21143</strain>
    </source>
</reference>
<evidence type="ECO:0000313" key="3">
    <source>
        <dbReference type="Proteomes" id="UP000886722"/>
    </source>
</evidence>
<dbReference type="Proteomes" id="UP000886722">
    <property type="component" value="Unassembled WGS sequence"/>
</dbReference>
<protein>
    <submittedName>
        <fullName evidence="2">Helix-turn-helix transcriptional regulator</fullName>
    </submittedName>
</protein>
<evidence type="ECO:0000313" key="2">
    <source>
        <dbReference type="EMBL" id="HIT40263.1"/>
    </source>
</evidence>
<dbReference type="CDD" id="cd00093">
    <property type="entry name" value="HTH_XRE"/>
    <property type="match status" value="1"/>
</dbReference>
<proteinExistence type="predicted"/>
<dbReference type="InterPro" id="IPR010982">
    <property type="entry name" value="Lambda_DNA-bd_dom_sf"/>
</dbReference>
<evidence type="ECO:0000259" key="1">
    <source>
        <dbReference type="PROSITE" id="PS50943"/>
    </source>
</evidence>
<dbReference type="InterPro" id="IPR001387">
    <property type="entry name" value="Cro/C1-type_HTH"/>
</dbReference>
<dbReference type="Pfam" id="PF01381">
    <property type="entry name" value="HTH_3"/>
    <property type="match status" value="1"/>
</dbReference>
<dbReference type="SUPFAM" id="SSF47413">
    <property type="entry name" value="lambda repressor-like DNA-binding domains"/>
    <property type="match status" value="1"/>
</dbReference>
<dbReference type="AlphaFoldDB" id="A0A9D1GFV3"/>
<gene>
    <name evidence="2" type="ORF">IAD06_09565</name>
</gene>
<dbReference type="PROSITE" id="PS50943">
    <property type="entry name" value="HTH_CROC1"/>
    <property type="match status" value="1"/>
</dbReference>
<name>A0A9D1GFV3_9BACT</name>
<dbReference type="GO" id="GO:0003677">
    <property type="term" value="F:DNA binding"/>
    <property type="evidence" value="ECO:0007669"/>
    <property type="project" value="InterPro"/>
</dbReference>
<reference evidence="2" key="2">
    <citation type="journal article" date="2021" name="PeerJ">
        <title>Extensive microbial diversity within the chicken gut microbiome revealed by metagenomics and culture.</title>
        <authorList>
            <person name="Gilroy R."/>
            <person name="Ravi A."/>
            <person name="Getino M."/>
            <person name="Pursley I."/>
            <person name="Horton D.L."/>
            <person name="Alikhan N.F."/>
            <person name="Baker D."/>
            <person name="Gharbi K."/>
            <person name="Hall N."/>
            <person name="Watson M."/>
            <person name="Adriaenssens E.M."/>
            <person name="Foster-Nyarko E."/>
            <person name="Jarju S."/>
            <person name="Secka A."/>
            <person name="Antonio M."/>
            <person name="Oren A."/>
            <person name="Chaudhuri R.R."/>
            <person name="La Ragione R."/>
            <person name="Hildebrand F."/>
            <person name="Pallen M.J."/>
        </authorList>
    </citation>
    <scope>NUCLEOTIDE SEQUENCE</scope>
    <source>
        <strain evidence="2">21143</strain>
    </source>
</reference>
<dbReference type="Gene3D" id="1.10.260.40">
    <property type="entry name" value="lambda repressor-like DNA-binding domains"/>
    <property type="match status" value="1"/>
</dbReference>
<comment type="caution">
    <text evidence="2">The sequence shown here is derived from an EMBL/GenBank/DDBJ whole genome shotgun (WGS) entry which is preliminary data.</text>
</comment>